<dbReference type="KEGG" id="tpol:Mal48_07220"/>
<dbReference type="EMBL" id="CP036267">
    <property type="protein sequence ID" value="QDT31488.1"/>
    <property type="molecule type" value="Genomic_DNA"/>
</dbReference>
<gene>
    <name evidence="1" type="ORF">Mal48_07220</name>
</gene>
<dbReference type="RefSeq" id="WP_145196092.1">
    <property type="nucleotide sequence ID" value="NZ_CP036267.1"/>
</dbReference>
<proteinExistence type="predicted"/>
<evidence type="ECO:0000313" key="2">
    <source>
        <dbReference type="Proteomes" id="UP000315724"/>
    </source>
</evidence>
<name>A0A517QIQ7_9PLAN</name>
<protein>
    <submittedName>
        <fullName evidence="1">Uncharacterized protein</fullName>
    </submittedName>
</protein>
<organism evidence="1 2">
    <name type="scientific">Thalassoglobus polymorphus</name>
    <dbReference type="NCBI Taxonomy" id="2527994"/>
    <lineage>
        <taxon>Bacteria</taxon>
        <taxon>Pseudomonadati</taxon>
        <taxon>Planctomycetota</taxon>
        <taxon>Planctomycetia</taxon>
        <taxon>Planctomycetales</taxon>
        <taxon>Planctomycetaceae</taxon>
        <taxon>Thalassoglobus</taxon>
    </lineage>
</organism>
<reference evidence="1 2" key="1">
    <citation type="submission" date="2019-02" db="EMBL/GenBank/DDBJ databases">
        <title>Deep-cultivation of Planctomycetes and their phenomic and genomic characterization uncovers novel biology.</title>
        <authorList>
            <person name="Wiegand S."/>
            <person name="Jogler M."/>
            <person name="Boedeker C."/>
            <person name="Pinto D."/>
            <person name="Vollmers J."/>
            <person name="Rivas-Marin E."/>
            <person name="Kohn T."/>
            <person name="Peeters S.H."/>
            <person name="Heuer A."/>
            <person name="Rast P."/>
            <person name="Oberbeckmann S."/>
            <person name="Bunk B."/>
            <person name="Jeske O."/>
            <person name="Meyerdierks A."/>
            <person name="Storesund J.E."/>
            <person name="Kallscheuer N."/>
            <person name="Luecker S."/>
            <person name="Lage O.M."/>
            <person name="Pohl T."/>
            <person name="Merkel B.J."/>
            <person name="Hornburger P."/>
            <person name="Mueller R.-W."/>
            <person name="Bruemmer F."/>
            <person name="Labrenz M."/>
            <person name="Spormann A.M."/>
            <person name="Op den Camp H."/>
            <person name="Overmann J."/>
            <person name="Amann R."/>
            <person name="Jetten M.S.M."/>
            <person name="Mascher T."/>
            <person name="Medema M.H."/>
            <person name="Devos D.P."/>
            <person name="Kaster A.-K."/>
            <person name="Ovreas L."/>
            <person name="Rohde M."/>
            <person name="Galperin M.Y."/>
            <person name="Jogler C."/>
        </authorList>
    </citation>
    <scope>NUCLEOTIDE SEQUENCE [LARGE SCALE GENOMIC DNA]</scope>
    <source>
        <strain evidence="1 2">Mal48</strain>
    </source>
</reference>
<dbReference type="Proteomes" id="UP000315724">
    <property type="component" value="Chromosome"/>
</dbReference>
<keyword evidence="2" id="KW-1185">Reference proteome</keyword>
<dbReference type="AlphaFoldDB" id="A0A517QIQ7"/>
<sequence>MIESLLRTRHAHPFASLQSGRATQSAKALMTESLSLFALPYAREERIFLVKKMFATRQLLQASSKDALNGTRHAHVRLRYFLEVSSDPKHKDELFERARHAHPFASLQSGRATQSAKALMTESLSLFALPYAREERIFLVKKMFATRQLLQASSKDALNGTRHAHVRLRYFLEVSSDPKHKDELFERARHAHPFASLQSGRATQSAKALMTESLSLFALPYAREERIFLVKKMFATRQLLQASSKDALNGTRHAHVRLRYFLEVSSDPKHKDELFERARHAHPFASLQSGRATQSVYLGAALFRLWSW</sequence>
<evidence type="ECO:0000313" key="1">
    <source>
        <dbReference type="EMBL" id="QDT31488.1"/>
    </source>
</evidence>
<accession>A0A517QIQ7</accession>